<evidence type="ECO:0000313" key="1">
    <source>
        <dbReference type="EMBL" id="GAB1288180.1"/>
    </source>
</evidence>
<protein>
    <submittedName>
        <fullName evidence="1">Uncharacterized protein</fullName>
    </submittedName>
</protein>
<evidence type="ECO:0000313" key="2">
    <source>
        <dbReference type="Proteomes" id="UP001623349"/>
    </source>
</evidence>
<dbReference type="Proteomes" id="UP001623349">
    <property type="component" value="Unassembled WGS sequence"/>
</dbReference>
<reference evidence="1 2" key="1">
    <citation type="submission" date="2024-08" db="EMBL/GenBank/DDBJ databases">
        <title>The draft genome of Apodemus speciosus.</title>
        <authorList>
            <person name="Nabeshima K."/>
            <person name="Suzuki S."/>
            <person name="Onuma M."/>
        </authorList>
    </citation>
    <scope>NUCLEOTIDE SEQUENCE [LARGE SCALE GENOMIC DNA]</scope>
    <source>
        <strain evidence="1">IB14-021</strain>
    </source>
</reference>
<sequence>MVGVQGTRYMCQEVKLIQCPAEKAGEIYRVKSSHLPHSSEESKKPWFKLRLNRNRLTLSYDKRANKKLKEQPGHK</sequence>
<keyword evidence="2" id="KW-1185">Reference proteome</keyword>
<gene>
    <name evidence="1" type="ORF">APTSU1_000341000</name>
</gene>
<accession>A0ABQ0EMP4</accession>
<comment type="caution">
    <text evidence="1">The sequence shown here is derived from an EMBL/GenBank/DDBJ whole genome shotgun (WGS) entry which is preliminary data.</text>
</comment>
<name>A0ABQ0EMP4_APOSI</name>
<organism evidence="1 2">
    <name type="scientific">Apodemus speciosus</name>
    <name type="common">Large Japanese field mouse</name>
    <dbReference type="NCBI Taxonomy" id="105296"/>
    <lineage>
        <taxon>Eukaryota</taxon>
        <taxon>Metazoa</taxon>
        <taxon>Chordata</taxon>
        <taxon>Craniata</taxon>
        <taxon>Vertebrata</taxon>
        <taxon>Euteleostomi</taxon>
        <taxon>Mammalia</taxon>
        <taxon>Eutheria</taxon>
        <taxon>Euarchontoglires</taxon>
        <taxon>Glires</taxon>
        <taxon>Rodentia</taxon>
        <taxon>Myomorpha</taxon>
        <taxon>Muroidea</taxon>
        <taxon>Muridae</taxon>
        <taxon>Murinae</taxon>
        <taxon>Apodemus</taxon>
    </lineage>
</organism>
<dbReference type="EMBL" id="BAAFST010000003">
    <property type="protein sequence ID" value="GAB1288180.1"/>
    <property type="molecule type" value="Genomic_DNA"/>
</dbReference>
<proteinExistence type="predicted"/>